<keyword evidence="5" id="KW-1185">Reference proteome</keyword>
<comment type="caution">
    <text evidence="4">The sequence shown here is derived from an EMBL/GenBank/DDBJ whole genome shotgun (WGS) entry which is preliminary data.</text>
</comment>
<feature type="compositionally biased region" description="Acidic residues" evidence="2">
    <location>
        <begin position="351"/>
        <end position="379"/>
    </location>
</feature>
<feature type="coiled-coil region" evidence="1">
    <location>
        <begin position="636"/>
        <end position="666"/>
    </location>
</feature>
<gene>
    <name evidence="4" type="ORF">XAT740_LOCUS56629</name>
</gene>
<dbReference type="Proteomes" id="UP000663828">
    <property type="component" value="Unassembled WGS sequence"/>
</dbReference>
<keyword evidence="1" id="KW-0175">Coiled coil</keyword>
<dbReference type="EMBL" id="CAJNOR010011220">
    <property type="protein sequence ID" value="CAF1659817.1"/>
    <property type="molecule type" value="Genomic_DNA"/>
</dbReference>
<evidence type="ECO:0000256" key="1">
    <source>
        <dbReference type="SAM" id="Coils"/>
    </source>
</evidence>
<feature type="compositionally biased region" description="Basic and acidic residues" evidence="2">
    <location>
        <begin position="54"/>
        <end position="65"/>
    </location>
</feature>
<feature type="region of interest" description="Disordered" evidence="2">
    <location>
        <begin position="1"/>
        <end position="70"/>
    </location>
</feature>
<evidence type="ECO:0000259" key="3">
    <source>
        <dbReference type="Pfam" id="PF20700"/>
    </source>
</evidence>
<evidence type="ECO:0000256" key="2">
    <source>
        <dbReference type="SAM" id="MobiDB-lite"/>
    </source>
</evidence>
<feature type="region of interest" description="Disordered" evidence="2">
    <location>
        <begin position="425"/>
        <end position="444"/>
    </location>
</feature>
<dbReference type="PANTHER" id="PTHR33309">
    <property type="entry name" value="KERATIN, ULTRA HIGH-SULFUR MATRIX PROTEIN-LIKE"/>
    <property type="match status" value="1"/>
</dbReference>
<feature type="region of interest" description="Disordered" evidence="2">
    <location>
        <begin position="350"/>
        <end position="392"/>
    </location>
</feature>
<protein>
    <recommendedName>
        <fullName evidence="3">Mutator-like transposase domain-containing protein</fullName>
    </recommendedName>
</protein>
<dbReference type="InterPro" id="IPR049012">
    <property type="entry name" value="Mutator_transp_dom"/>
</dbReference>
<proteinExistence type="predicted"/>
<sequence>MSSDESEFDQTLLLPTNTTDRLQRYKKNTSYGRRSRSKRSRSNKSKGISSSEQNRSKSESRELTKTRTTTKIRNSLASALEYAPSKTTTQLFEINYLQTQLADAHLCANAHLIFIPDINRSQGLYHENGLKCSLCGKISPFSNFPPKPLYEVQVPNHRLYVANSFTGIGYDNMNLIMSILCLKIPNKTNFIPQVLQTYDSLYAYVQEHFRSVVQDIRSSHNVESNNTDQFVDLAVSMDGTWKKRGFVSHYGIVFVIELESGLALDYEVLSTRCEKCEKNKRERTARDFRSWFVKHKDVCEQNWDGTAKGMEVEGARRLFERSVDKGFRYKWLICDGDSSAYEAVKRTYIVEDTDEESPQQNPNEEDVDDSEDEYSDANDNDQTNETTRGDVEQDLVVKEDCINHVQKRVTSRLKDIRTKYSRLEFRSRSSTTDRQKSSARSKKHRILLSDGKPYSGSAGRMTKEMEQKFTSLYGNAIRESKMDLNEDEAVVLMQKKCRAVFYHYIDQVDKSKQHQYCPTGPNSWCKYQSNTLDSNTKNGKLKKKYLDPVFLEIFHDMIEILTSKDLLRRCLRGATQNSNECLNSIVWTILSKTKNHGYRSIRGAAALACLYFNQGRSGLIAYFDHVGLDVNEEFINIVIDKDKERLQEAIAAAEKQQEINERKKQLRFDSIAAEADTFDYGSGRH</sequence>
<accession>A0A816F8S0</accession>
<dbReference type="AlphaFoldDB" id="A0A816F8S0"/>
<feature type="compositionally biased region" description="Basic residues" evidence="2">
    <location>
        <begin position="33"/>
        <end position="44"/>
    </location>
</feature>
<evidence type="ECO:0000313" key="4">
    <source>
        <dbReference type="EMBL" id="CAF1659817.1"/>
    </source>
</evidence>
<reference evidence="4" key="1">
    <citation type="submission" date="2021-02" db="EMBL/GenBank/DDBJ databases">
        <authorList>
            <person name="Nowell W R."/>
        </authorList>
    </citation>
    <scope>NUCLEOTIDE SEQUENCE</scope>
</reference>
<feature type="domain" description="Mutator-like transposase" evidence="3">
    <location>
        <begin position="120"/>
        <end position="347"/>
    </location>
</feature>
<feature type="compositionally biased region" description="Basic and acidic residues" evidence="2">
    <location>
        <begin position="425"/>
        <end position="436"/>
    </location>
</feature>
<name>A0A816F8S0_ADIRI</name>
<evidence type="ECO:0000313" key="5">
    <source>
        <dbReference type="Proteomes" id="UP000663828"/>
    </source>
</evidence>
<dbReference type="PANTHER" id="PTHR33309:SF3">
    <property type="entry name" value="CCHC-TYPE DOMAIN-CONTAINING PROTEIN"/>
    <property type="match status" value="1"/>
</dbReference>
<dbReference type="Pfam" id="PF20700">
    <property type="entry name" value="Mutator"/>
    <property type="match status" value="1"/>
</dbReference>
<organism evidence="4 5">
    <name type="scientific">Adineta ricciae</name>
    <name type="common">Rotifer</name>
    <dbReference type="NCBI Taxonomy" id="249248"/>
    <lineage>
        <taxon>Eukaryota</taxon>
        <taxon>Metazoa</taxon>
        <taxon>Spiralia</taxon>
        <taxon>Gnathifera</taxon>
        <taxon>Rotifera</taxon>
        <taxon>Eurotatoria</taxon>
        <taxon>Bdelloidea</taxon>
        <taxon>Adinetida</taxon>
        <taxon>Adinetidae</taxon>
        <taxon>Adineta</taxon>
    </lineage>
</organism>